<dbReference type="EMBL" id="JACRTK010000004">
    <property type="protein sequence ID" value="MBC8591470.1"/>
    <property type="molecule type" value="Genomic_DNA"/>
</dbReference>
<dbReference type="NCBIfam" id="TIGR00276">
    <property type="entry name" value="tRNA epoxyqueuosine(34) reductase QueG"/>
    <property type="match status" value="1"/>
</dbReference>
<feature type="domain" description="4Fe-4S ferredoxin-type" evidence="9">
    <location>
        <begin position="172"/>
        <end position="202"/>
    </location>
</feature>
<dbReference type="EC" id="1.17.99.6" evidence="10"/>
<dbReference type="SUPFAM" id="SSF54862">
    <property type="entry name" value="4Fe-4S ferredoxins"/>
    <property type="match status" value="1"/>
</dbReference>
<comment type="caution">
    <text evidence="10">The sequence shown here is derived from an EMBL/GenBank/DDBJ whole genome shotgun (WGS) entry which is preliminary data.</text>
</comment>
<dbReference type="GO" id="GO:0046872">
    <property type="term" value="F:metal ion binding"/>
    <property type="evidence" value="ECO:0007669"/>
    <property type="project" value="UniProtKB-KW"/>
</dbReference>
<dbReference type="PROSITE" id="PS00198">
    <property type="entry name" value="4FE4S_FER_1"/>
    <property type="match status" value="1"/>
</dbReference>
<dbReference type="PANTHER" id="PTHR30002">
    <property type="entry name" value="EPOXYQUEUOSINE REDUCTASE"/>
    <property type="match status" value="1"/>
</dbReference>
<keyword evidence="8" id="KW-0411">Iron-sulfur</keyword>
<keyword evidence="5" id="KW-0671">Queuosine biosynthesis</keyword>
<dbReference type="InterPro" id="IPR013542">
    <property type="entry name" value="QueG_DUF1730"/>
</dbReference>
<sequence>MDIKKYIIEKSKELDIDIIGFTDSSPLLNIKDYIKYRKDNNIQSEFEEKDLQKRIDPKCTFKDCKSIIVIGISYNVDFRPGEGIKLKGSLSKSSWGIDYHRVLRKKMEELIKEIERIIDFKYEYFVDTGPMIDRELARKAGVGYYGKNCSIINKEYGSFIFLGYILSDLDIETNSYSTIEDCGDCQICLKSCPTGALEGPYKLNPKKCISYLTQTKDIIPEELRKKMGINIYGCDTCQSVCPKNKGVKLSRHKEFLPIDTKGVIDIEEIFIMSNRQFKEKYGSMSGSWRGKNILKRNAIIALGNMKSKDNIQLLYKEESKDNPALKQYIKWSISNILSKKSQDNK</sequence>
<evidence type="ECO:0000313" key="11">
    <source>
        <dbReference type="Proteomes" id="UP000601522"/>
    </source>
</evidence>
<keyword evidence="11" id="KW-1185">Reference proteome</keyword>
<accession>A0A926EZW6</accession>
<keyword evidence="4" id="KW-0479">Metal-binding</keyword>
<dbReference type="PANTHER" id="PTHR30002:SF4">
    <property type="entry name" value="EPOXYQUEUOSINE REDUCTASE"/>
    <property type="match status" value="1"/>
</dbReference>
<dbReference type="Proteomes" id="UP000601522">
    <property type="component" value="Unassembled WGS sequence"/>
</dbReference>
<keyword evidence="3" id="KW-0819">tRNA processing</keyword>
<gene>
    <name evidence="10" type="primary">queG</name>
    <name evidence="10" type="ORF">H8689_10140</name>
</gene>
<dbReference type="GO" id="GO:0051539">
    <property type="term" value="F:4 iron, 4 sulfur cluster binding"/>
    <property type="evidence" value="ECO:0007669"/>
    <property type="project" value="UniProtKB-KW"/>
</dbReference>
<dbReference type="GO" id="GO:0008616">
    <property type="term" value="P:tRNA queuosine(34) biosynthetic process"/>
    <property type="evidence" value="ECO:0007669"/>
    <property type="project" value="UniProtKB-KW"/>
</dbReference>
<dbReference type="InterPro" id="IPR004453">
    <property type="entry name" value="QueG"/>
</dbReference>
<keyword evidence="7" id="KW-0408">Iron</keyword>
<dbReference type="Pfam" id="PF13484">
    <property type="entry name" value="Fer4_16"/>
    <property type="match status" value="1"/>
</dbReference>
<evidence type="ECO:0000256" key="5">
    <source>
        <dbReference type="ARBA" id="ARBA00022785"/>
    </source>
</evidence>
<evidence type="ECO:0000259" key="9">
    <source>
        <dbReference type="PROSITE" id="PS51379"/>
    </source>
</evidence>
<dbReference type="AlphaFoldDB" id="A0A926EZW6"/>
<evidence type="ECO:0000256" key="2">
    <source>
        <dbReference type="ARBA" id="ARBA00022490"/>
    </source>
</evidence>
<dbReference type="Pfam" id="PF08331">
    <property type="entry name" value="QueG_DUF1730"/>
    <property type="match status" value="1"/>
</dbReference>
<dbReference type="InterPro" id="IPR017900">
    <property type="entry name" value="4Fe4S_Fe_S_CS"/>
</dbReference>
<dbReference type="GO" id="GO:0052693">
    <property type="term" value="F:epoxyqueuosine reductase activity"/>
    <property type="evidence" value="ECO:0007669"/>
    <property type="project" value="UniProtKB-EC"/>
</dbReference>
<evidence type="ECO:0000256" key="7">
    <source>
        <dbReference type="ARBA" id="ARBA00023004"/>
    </source>
</evidence>
<organism evidence="10 11">
    <name type="scientific">Wansuia hejianensis</name>
    <dbReference type="NCBI Taxonomy" id="2763667"/>
    <lineage>
        <taxon>Bacteria</taxon>
        <taxon>Bacillati</taxon>
        <taxon>Bacillota</taxon>
        <taxon>Clostridia</taxon>
        <taxon>Lachnospirales</taxon>
        <taxon>Lachnospiraceae</taxon>
        <taxon>Wansuia</taxon>
    </lineage>
</organism>
<evidence type="ECO:0000256" key="4">
    <source>
        <dbReference type="ARBA" id="ARBA00022723"/>
    </source>
</evidence>
<dbReference type="PROSITE" id="PS51379">
    <property type="entry name" value="4FE4S_FER_2"/>
    <property type="match status" value="1"/>
</dbReference>
<evidence type="ECO:0000256" key="8">
    <source>
        <dbReference type="ARBA" id="ARBA00023014"/>
    </source>
</evidence>
<dbReference type="InterPro" id="IPR017896">
    <property type="entry name" value="4Fe4S_Fe-S-bd"/>
</dbReference>
<name>A0A926EZW6_9FIRM</name>
<evidence type="ECO:0000256" key="6">
    <source>
        <dbReference type="ARBA" id="ARBA00023002"/>
    </source>
</evidence>
<keyword evidence="1" id="KW-0004">4Fe-4S</keyword>
<evidence type="ECO:0000313" key="10">
    <source>
        <dbReference type="EMBL" id="MBC8591470.1"/>
    </source>
</evidence>
<reference evidence="10 11" key="1">
    <citation type="submission" date="2020-08" db="EMBL/GenBank/DDBJ databases">
        <title>Genome public.</title>
        <authorList>
            <person name="Liu C."/>
            <person name="Sun Q."/>
        </authorList>
    </citation>
    <scope>NUCLEOTIDE SEQUENCE [LARGE SCALE GENOMIC DNA]</scope>
    <source>
        <strain evidence="10 11">NSJ-26</strain>
    </source>
</reference>
<keyword evidence="2" id="KW-0963">Cytoplasm</keyword>
<dbReference type="Gene3D" id="3.30.70.20">
    <property type="match status" value="1"/>
</dbReference>
<proteinExistence type="predicted"/>
<evidence type="ECO:0000256" key="1">
    <source>
        <dbReference type="ARBA" id="ARBA00022485"/>
    </source>
</evidence>
<protein>
    <submittedName>
        <fullName evidence="10">tRNA epoxyqueuosine(34) reductase QueG</fullName>
        <ecNumber evidence="10">1.17.99.6</ecNumber>
    </submittedName>
</protein>
<evidence type="ECO:0000256" key="3">
    <source>
        <dbReference type="ARBA" id="ARBA00022694"/>
    </source>
</evidence>
<keyword evidence="6 10" id="KW-0560">Oxidoreductase</keyword>